<sequence>MKRKVTSAVLAAAMAVSMLAGGSVAKAEASEVEKIKIYVPTSGASEDIDNVMAAVNEITREKIGVEVEFKPFEFGQWFQQYSLFLSGTEDVDIIANYGGYLNAVSQGAAYDLTDLVQEYGQDIIEMEGDFLKSGQIDGVQYAIPIYASYAWTMGIIYRQDVVDELGLTEQVAEVKNLEDWGDILAVVKEKKPDMTPFVTNNGNTAPNFTYGLWDDLGNYYGVLMNGGETTDVVNLFETEEYAELCKVMHDWYEKGYSNKDIQTQTDAFPVLTKNDAAFSTIGQTDFNTAYYQTTTCQKEMGAILLDVPVARTYNNVTYTVMSNTEHAEACMKFLNLWFSDEELGNLISYGIEGEHYVLDENGMGKYLEGKDATTCAYHLGASISNINRIRWESENPEYAELLVESNTNAKKSAGLGFGFDTANVTNEITQLDNVCSKYQIGLESGALDPEKYLPEFNAALKDAGIETVIAEKQKQLDAFLGK</sequence>
<gene>
    <name evidence="3" type="ORF">C7383_104144</name>
</gene>
<dbReference type="AlphaFoldDB" id="A0AB73T5U3"/>
<evidence type="ECO:0000313" key="4">
    <source>
        <dbReference type="Proteomes" id="UP000245412"/>
    </source>
</evidence>
<dbReference type="InterPro" id="IPR006059">
    <property type="entry name" value="SBP"/>
</dbReference>
<dbReference type="RefSeq" id="WP_257497792.1">
    <property type="nucleotide sequence ID" value="NZ_JANKBI010000008.1"/>
</dbReference>
<evidence type="ECO:0000313" key="3">
    <source>
        <dbReference type="EMBL" id="PWJ76698.1"/>
    </source>
</evidence>
<dbReference type="SUPFAM" id="SSF53850">
    <property type="entry name" value="Periplasmic binding protein-like II"/>
    <property type="match status" value="1"/>
</dbReference>
<evidence type="ECO:0000256" key="1">
    <source>
        <dbReference type="SAM" id="SignalP"/>
    </source>
</evidence>
<evidence type="ECO:0000259" key="2">
    <source>
        <dbReference type="Pfam" id="PF12010"/>
    </source>
</evidence>
<dbReference type="Pfam" id="PF01547">
    <property type="entry name" value="SBP_bac_1"/>
    <property type="match status" value="1"/>
</dbReference>
<feature type="chain" id="PRO_5044504596" evidence="1">
    <location>
        <begin position="21"/>
        <end position="482"/>
    </location>
</feature>
<dbReference type="Gene3D" id="3.40.190.10">
    <property type="entry name" value="Periplasmic binding protein-like II"/>
    <property type="match status" value="1"/>
</dbReference>
<keyword evidence="4" id="KW-1185">Reference proteome</keyword>
<proteinExistence type="predicted"/>
<name>A0AB73T5U3_9FIRM</name>
<accession>A0AB73T5U3</accession>
<dbReference type="EMBL" id="QGGY01000004">
    <property type="protein sequence ID" value="PWJ76698.1"/>
    <property type="molecule type" value="Genomic_DNA"/>
</dbReference>
<comment type="caution">
    <text evidence="3">The sequence shown here is derived from an EMBL/GenBank/DDBJ whole genome shotgun (WGS) entry which is preliminary data.</text>
</comment>
<dbReference type="PANTHER" id="PTHR43649">
    <property type="entry name" value="ARABINOSE-BINDING PROTEIN-RELATED"/>
    <property type="match status" value="1"/>
</dbReference>
<feature type="domain" description="DUF3502" evidence="2">
    <location>
        <begin position="415"/>
        <end position="480"/>
    </location>
</feature>
<dbReference type="Proteomes" id="UP000245412">
    <property type="component" value="Unassembled WGS sequence"/>
</dbReference>
<keyword evidence="1" id="KW-0732">Signal</keyword>
<feature type="signal peptide" evidence="1">
    <location>
        <begin position="1"/>
        <end position="20"/>
    </location>
</feature>
<reference evidence="3 4" key="1">
    <citation type="submission" date="2018-05" db="EMBL/GenBank/DDBJ databases">
        <authorList>
            <person name="Goeker M."/>
            <person name="Huntemann M."/>
            <person name="Clum A."/>
            <person name="Pillay M."/>
            <person name="Palaniappan K."/>
            <person name="Varghese N."/>
            <person name="Mikhailova N."/>
            <person name="Stamatis D."/>
            <person name="Reddy T."/>
            <person name="Daum C."/>
            <person name="Shapiro N."/>
            <person name="Ivanova N."/>
            <person name="Kyrpides N."/>
            <person name="Woyke T."/>
        </authorList>
    </citation>
    <scope>NUCLEOTIDE SEQUENCE [LARGE SCALE GENOMIC DNA]</scope>
    <source>
        <strain evidence="3 4">DSM 26524</strain>
    </source>
</reference>
<organism evidence="3 4">
    <name type="scientific">Murimonas intestini</name>
    <dbReference type="NCBI Taxonomy" id="1337051"/>
    <lineage>
        <taxon>Bacteria</taxon>
        <taxon>Bacillati</taxon>
        <taxon>Bacillota</taxon>
        <taxon>Clostridia</taxon>
        <taxon>Lachnospirales</taxon>
        <taxon>Lachnospiraceae</taxon>
        <taxon>Murimonas</taxon>
    </lineage>
</organism>
<dbReference type="InterPro" id="IPR050490">
    <property type="entry name" value="Bact_solute-bd_prot1"/>
</dbReference>
<dbReference type="InterPro" id="IPR022627">
    <property type="entry name" value="DUF3502"/>
</dbReference>
<dbReference type="Pfam" id="PF12010">
    <property type="entry name" value="DUF3502"/>
    <property type="match status" value="1"/>
</dbReference>
<dbReference type="PANTHER" id="PTHR43649:SF17">
    <property type="entry name" value="ABC TRANSPORTER SOLUTE BINDING PROTEIN-SUGAR TRANSPORT"/>
    <property type="match status" value="1"/>
</dbReference>
<protein>
    <submittedName>
        <fullName evidence="3">Carbohydrate ABC transporter substrate-binding protein (CUT1 family)</fullName>
    </submittedName>
</protein>